<proteinExistence type="predicted"/>
<dbReference type="RefSeq" id="WP_187709190.1">
    <property type="nucleotide sequence ID" value="NZ_CP060782.1"/>
</dbReference>
<evidence type="ECO:0000313" key="2">
    <source>
        <dbReference type="Proteomes" id="UP000516105"/>
    </source>
</evidence>
<evidence type="ECO:0000313" key="1">
    <source>
        <dbReference type="EMBL" id="QNP46237.1"/>
    </source>
</evidence>
<sequence length="62" mass="6633">MLIFGLNDTPDGVPGIDPGGQVQSYGYFMSQFGLYDPSDPDQRYGFAFPGEGCNPSRTGGTH</sequence>
<name>A0ABX6T8P5_9SPHN</name>
<reference evidence="1 2" key="1">
    <citation type="submission" date="2020-08" db="EMBL/GenBank/DDBJ databases">
        <title>Genome sequence of Sphingomonas sediminicola KACC 15039T.</title>
        <authorList>
            <person name="Hyun D.-W."/>
            <person name="Bae J.-W."/>
        </authorList>
    </citation>
    <scope>NUCLEOTIDE SEQUENCE [LARGE SCALE GENOMIC DNA]</scope>
    <source>
        <strain evidence="1 2">KACC 15039</strain>
    </source>
</reference>
<keyword evidence="2" id="KW-1185">Reference proteome</keyword>
<dbReference type="Proteomes" id="UP000516105">
    <property type="component" value="Chromosome"/>
</dbReference>
<accession>A0ABX6T8P5</accession>
<protein>
    <submittedName>
        <fullName evidence="1">Uncharacterized protein</fullName>
    </submittedName>
</protein>
<organism evidence="1 2">
    <name type="scientific">Sphingomonas sediminicola</name>
    <dbReference type="NCBI Taxonomy" id="386874"/>
    <lineage>
        <taxon>Bacteria</taxon>
        <taxon>Pseudomonadati</taxon>
        <taxon>Pseudomonadota</taxon>
        <taxon>Alphaproteobacteria</taxon>
        <taxon>Sphingomonadales</taxon>
        <taxon>Sphingomonadaceae</taxon>
        <taxon>Sphingomonas</taxon>
    </lineage>
</organism>
<gene>
    <name evidence="1" type="ORF">H9L14_03115</name>
</gene>
<dbReference type="EMBL" id="CP060782">
    <property type="protein sequence ID" value="QNP46237.1"/>
    <property type="molecule type" value="Genomic_DNA"/>
</dbReference>